<organism evidence="5 6">
    <name type="scientific">Dactylosporangium cerinum</name>
    <dbReference type="NCBI Taxonomy" id="1434730"/>
    <lineage>
        <taxon>Bacteria</taxon>
        <taxon>Bacillati</taxon>
        <taxon>Actinomycetota</taxon>
        <taxon>Actinomycetes</taxon>
        <taxon>Micromonosporales</taxon>
        <taxon>Micromonosporaceae</taxon>
        <taxon>Dactylosporangium</taxon>
    </lineage>
</organism>
<evidence type="ECO:0000256" key="2">
    <source>
        <dbReference type="ARBA" id="ARBA00023157"/>
    </source>
</evidence>
<evidence type="ECO:0000256" key="1">
    <source>
        <dbReference type="ARBA" id="ARBA00022821"/>
    </source>
</evidence>
<dbReference type="PROSITE" id="PS50231">
    <property type="entry name" value="RICIN_B_LECTIN"/>
    <property type="match status" value="1"/>
</dbReference>
<dbReference type="SMART" id="SM00458">
    <property type="entry name" value="RICIN"/>
    <property type="match status" value="1"/>
</dbReference>
<dbReference type="SUPFAM" id="SSF50370">
    <property type="entry name" value="Ricin B-like lectins"/>
    <property type="match status" value="1"/>
</dbReference>
<dbReference type="Pfam" id="PF00182">
    <property type="entry name" value="Glyco_hydro_19"/>
    <property type="match status" value="1"/>
</dbReference>
<dbReference type="InterPro" id="IPR035992">
    <property type="entry name" value="Ricin_B-like_lectins"/>
</dbReference>
<name>A0ABV9VT65_9ACTN</name>
<dbReference type="Gene3D" id="2.80.10.50">
    <property type="match status" value="2"/>
</dbReference>
<evidence type="ECO:0000313" key="5">
    <source>
        <dbReference type="EMBL" id="MFC4999503.1"/>
    </source>
</evidence>
<accession>A0ABV9VT65</accession>
<evidence type="ECO:0000259" key="4">
    <source>
        <dbReference type="SMART" id="SM00458"/>
    </source>
</evidence>
<dbReference type="SUPFAM" id="SSF53955">
    <property type="entry name" value="Lysozyme-like"/>
    <property type="match status" value="1"/>
</dbReference>
<keyword evidence="3" id="KW-0732">Signal</keyword>
<dbReference type="RefSeq" id="WP_380115946.1">
    <property type="nucleotide sequence ID" value="NZ_JBHSIU010000018.1"/>
</dbReference>
<dbReference type="InterPro" id="IPR000726">
    <property type="entry name" value="Glyco_hydro_19_cat"/>
</dbReference>
<proteinExistence type="predicted"/>
<feature type="chain" id="PRO_5045062889" evidence="3">
    <location>
        <begin position="34"/>
        <end position="376"/>
    </location>
</feature>
<gene>
    <name evidence="5" type="ORF">ACFPIJ_16895</name>
</gene>
<keyword evidence="2" id="KW-1015">Disulfide bond</keyword>
<dbReference type="Gene3D" id="1.10.530.10">
    <property type="match status" value="1"/>
</dbReference>
<dbReference type="PANTHER" id="PTHR22595">
    <property type="entry name" value="CHITINASE-RELATED"/>
    <property type="match status" value="1"/>
</dbReference>
<dbReference type="Proteomes" id="UP001595912">
    <property type="component" value="Unassembled WGS sequence"/>
</dbReference>
<dbReference type="CDD" id="cd23451">
    <property type="entry name" value="beta-trefoil_Ricin_laminarinase"/>
    <property type="match status" value="1"/>
</dbReference>
<dbReference type="CDD" id="cd00325">
    <property type="entry name" value="chitinase_GH19"/>
    <property type="match status" value="1"/>
</dbReference>
<comment type="caution">
    <text evidence="5">The sequence shown here is derived from an EMBL/GenBank/DDBJ whole genome shotgun (WGS) entry which is preliminary data.</text>
</comment>
<dbReference type="InterPro" id="IPR000772">
    <property type="entry name" value="Ricin_B_lectin"/>
</dbReference>
<dbReference type="Gene3D" id="3.30.20.10">
    <property type="entry name" value="Endochitinase, domain 2"/>
    <property type="match status" value="1"/>
</dbReference>
<keyword evidence="6" id="KW-1185">Reference proteome</keyword>
<feature type="domain" description="Ricin B lectin" evidence="4">
    <location>
        <begin position="34"/>
        <end position="160"/>
    </location>
</feature>
<sequence length="376" mass="38798">MDRSRSAYLRRVFVAAAAALLGTFILIPGTAAAAGTGAITGYGGKCVDVAGASTTNGTKVQLWTCNGTGAQSWTVGTDGTIRALGKCLDVSAGSTADGAKVQLWDCNGSGAQQWVANAARDIVNPQSNKCLDATGVSSADGTALQIWTCGGGANQKWTVPGGSTGGGGGGGSGFVVSEAQFNQMFPSRNSFYTYAGLTDAMKKYPAFATTGSDTIKRQEAAAFLANVSHETGGLVYINEINTANYPHYCDTSQPYGCPAGQAAYYGRGPIQLSWNFNYKAAGDALGVNLLNNPNLVATNSSISWQTGLWYWMTGTGGAGTTSHNAMVNSQGFGVTIRAINSIECNGANPAQVQSRVNNYNRFVGILGVPAGGNLYC</sequence>
<reference evidence="6" key="1">
    <citation type="journal article" date="2019" name="Int. J. Syst. Evol. Microbiol.">
        <title>The Global Catalogue of Microorganisms (GCM) 10K type strain sequencing project: providing services to taxonomists for standard genome sequencing and annotation.</title>
        <authorList>
            <consortium name="The Broad Institute Genomics Platform"/>
            <consortium name="The Broad Institute Genome Sequencing Center for Infectious Disease"/>
            <person name="Wu L."/>
            <person name="Ma J."/>
        </authorList>
    </citation>
    <scope>NUCLEOTIDE SEQUENCE [LARGE SCALE GENOMIC DNA]</scope>
    <source>
        <strain evidence="6">CGMCC 4.7152</strain>
    </source>
</reference>
<dbReference type="InterPro" id="IPR023346">
    <property type="entry name" value="Lysozyme-like_dom_sf"/>
</dbReference>
<evidence type="ECO:0000256" key="3">
    <source>
        <dbReference type="SAM" id="SignalP"/>
    </source>
</evidence>
<keyword evidence="1" id="KW-0611">Plant defense</keyword>
<dbReference type="GO" id="GO:0016787">
    <property type="term" value="F:hydrolase activity"/>
    <property type="evidence" value="ECO:0007669"/>
    <property type="project" value="UniProtKB-KW"/>
</dbReference>
<protein>
    <submittedName>
        <fullName evidence="5">Glycoside hydrolase family 19 protein</fullName>
    </submittedName>
</protein>
<evidence type="ECO:0000313" key="6">
    <source>
        <dbReference type="Proteomes" id="UP001595912"/>
    </source>
</evidence>
<dbReference type="Pfam" id="PF00652">
    <property type="entry name" value="Ricin_B_lectin"/>
    <property type="match status" value="1"/>
</dbReference>
<keyword evidence="5" id="KW-0378">Hydrolase</keyword>
<dbReference type="PANTHER" id="PTHR22595:SF79">
    <property type="entry name" value="CHITINASE 12"/>
    <property type="match status" value="1"/>
</dbReference>
<feature type="signal peptide" evidence="3">
    <location>
        <begin position="1"/>
        <end position="33"/>
    </location>
</feature>
<dbReference type="EMBL" id="JBHSIU010000018">
    <property type="protein sequence ID" value="MFC4999503.1"/>
    <property type="molecule type" value="Genomic_DNA"/>
</dbReference>